<feature type="domain" description="Reverse transcriptase Ty1/copia-type" evidence="1">
    <location>
        <begin position="57"/>
        <end position="163"/>
    </location>
</feature>
<evidence type="ECO:0000259" key="1">
    <source>
        <dbReference type="Pfam" id="PF07727"/>
    </source>
</evidence>
<dbReference type="STRING" id="22663.A0A2I0K5P2"/>
<gene>
    <name evidence="2" type="ORF">CRG98_015748</name>
</gene>
<dbReference type="Pfam" id="PF07727">
    <property type="entry name" value="RVT_2"/>
    <property type="match status" value="1"/>
</dbReference>
<reference evidence="2 3" key="1">
    <citation type="submission" date="2017-11" db="EMBL/GenBank/DDBJ databases">
        <title>De-novo sequencing of pomegranate (Punica granatum L.) genome.</title>
        <authorList>
            <person name="Akparov Z."/>
            <person name="Amiraslanov A."/>
            <person name="Hajiyeva S."/>
            <person name="Abbasov M."/>
            <person name="Kaur K."/>
            <person name="Hamwieh A."/>
            <person name="Solovyev V."/>
            <person name="Salamov A."/>
            <person name="Braich B."/>
            <person name="Kosarev P."/>
            <person name="Mahmoud A."/>
            <person name="Hajiyev E."/>
            <person name="Babayeva S."/>
            <person name="Izzatullayeva V."/>
            <person name="Mammadov A."/>
            <person name="Mammadov A."/>
            <person name="Sharifova S."/>
            <person name="Ojaghi J."/>
            <person name="Eynullazada K."/>
            <person name="Bayramov B."/>
            <person name="Abdulazimova A."/>
            <person name="Shahmuradov I."/>
        </authorList>
    </citation>
    <scope>NUCLEOTIDE SEQUENCE [LARGE SCALE GENOMIC DNA]</scope>
    <source>
        <strain evidence="3">cv. AG2017</strain>
        <tissue evidence="2">Leaf</tissue>
    </source>
</reference>
<proteinExistence type="predicted"/>
<dbReference type="EMBL" id="PGOL01000867">
    <property type="protein sequence ID" value="PKI63865.1"/>
    <property type="molecule type" value="Genomic_DNA"/>
</dbReference>
<keyword evidence="3" id="KW-1185">Reference proteome</keyword>
<protein>
    <recommendedName>
        <fullName evidence="1">Reverse transcriptase Ty1/copia-type domain-containing protein</fullName>
    </recommendedName>
</protein>
<dbReference type="AlphaFoldDB" id="A0A2I0K5P2"/>
<evidence type="ECO:0000313" key="3">
    <source>
        <dbReference type="Proteomes" id="UP000233551"/>
    </source>
</evidence>
<sequence>MSYPIERFVDYSNISNTHRAFLAAIDSDREPTSYREAVRDRKWRDAMAEEIRALELNKTWTIERLPPGKRPIGCKWVYKVKRRADGNVERYKARLVAKGFTQVEGIDYHEAFAPVAKLVTVRCLLTVAVAKGWYIHQMDVNNAFLHGDLEEEVYMKLPPGFSDRKTELR</sequence>
<dbReference type="InterPro" id="IPR013103">
    <property type="entry name" value="RVT_2"/>
</dbReference>
<evidence type="ECO:0000313" key="2">
    <source>
        <dbReference type="EMBL" id="PKI63865.1"/>
    </source>
</evidence>
<comment type="caution">
    <text evidence="2">The sequence shown here is derived from an EMBL/GenBank/DDBJ whole genome shotgun (WGS) entry which is preliminary data.</text>
</comment>
<dbReference type="SUPFAM" id="SSF56672">
    <property type="entry name" value="DNA/RNA polymerases"/>
    <property type="match status" value="1"/>
</dbReference>
<organism evidence="2 3">
    <name type="scientific">Punica granatum</name>
    <name type="common">Pomegranate</name>
    <dbReference type="NCBI Taxonomy" id="22663"/>
    <lineage>
        <taxon>Eukaryota</taxon>
        <taxon>Viridiplantae</taxon>
        <taxon>Streptophyta</taxon>
        <taxon>Embryophyta</taxon>
        <taxon>Tracheophyta</taxon>
        <taxon>Spermatophyta</taxon>
        <taxon>Magnoliopsida</taxon>
        <taxon>eudicotyledons</taxon>
        <taxon>Gunneridae</taxon>
        <taxon>Pentapetalae</taxon>
        <taxon>rosids</taxon>
        <taxon>malvids</taxon>
        <taxon>Myrtales</taxon>
        <taxon>Lythraceae</taxon>
        <taxon>Punica</taxon>
    </lineage>
</organism>
<accession>A0A2I0K5P2</accession>
<dbReference type="InterPro" id="IPR043502">
    <property type="entry name" value="DNA/RNA_pol_sf"/>
</dbReference>
<dbReference type="Proteomes" id="UP000233551">
    <property type="component" value="Unassembled WGS sequence"/>
</dbReference>
<name>A0A2I0K5P2_PUNGR</name>